<proteinExistence type="predicted"/>
<dbReference type="AlphaFoldDB" id="A0A2P2NTN8"/>
<reference evidence="1" key="1">
    <citation type="submission" date="2018-02" db="EMBL/GenBank/DDBJ databases">
        <title>Rhizophora mucronata_Transcriptome.</title>
        <authorList>
            <person name="Meera S.P."/>
            <person name="Sreeshan A."/>
            <person name="Augustine A."/>
        </authorList>
    </citation>
    <scope>NUCLEOTIDE SEQUENCE</scope>
    <source>
        <tissue evidence="1">Leaf</tissue>
    </source>
</reference>
<dbReference type="EMBL" id="GGEC01065341">
    <property type="protein sequence ID" value="MBX45825.1"/>
    <property type="molecule type" value="Transcribed_RNA"/>
</dbReference>
<name>A0A2P2NTN8_RHIMU</name>
<sequence>MCLESVTLSKTCEGLHLINTITTFVSLSYITQNERLDKEVQIYSHD</sequence>
<protein>
    <submittedName>
        <fullName evidence="1">Uncharacterized protein</fullName>
    </submittedName>
</protein>
<evidence type="ECO:0000313" key="1">
    <source>
        <dbReference type="EMBL" id="MBX45825.1"/>
    </source>
</evidence>
<accession>A0A2P2NTN8</accession>
<organism evidence="1">
    <name type="scientific">Rhizophora mucronata</name>
    <name type="common">Asiatic mangrove</name>
    <dbReference type="NCBI Taxonomy" id="61149"/>
    <lineage>
        <taxon>Eukaryota</taxon>
        <taxon>Viridiplantae</taxon>
        <taxon>Streptophyta</taxon>
        <taxon>Embryophyta</taxon>
        <taxon>Tracheophyta</taxon>
        <taxon>Spermatophyta</taxon>
        <taxon>Magnoliopsida</taxon>
        <taxon>eudicotyledons</taxon>
        <taxon>Gunneridae</taxon>
        <taxon>Pentapetalae</taxon>
        <taxon>rosids</taxon>
        <taxon>fabids</taxon>
        <taxon>Malpighiales</taxon>
        <taxon>Rhizophoraceae</taxon>
        <taxon>Rhizophora</taxon>
    </lineage>
</organism>